<evidence type="ECO:0000313" key="2">
    <source>
        <dbReference type="Proteomes" id="UP001430953"/>
    </source>
</evidence>
<gene>
    <name evidence="1" type="ORF">PUN28_017657</name>
</gene>
<sequence>MKQGSCCSNIILQKWRMRSSTHRREIISNKHFTTVLHKFRNIILQSVNFTNVNCKSAFTVSCTRYDCRKRLFFVVCNPNNL</sequence>
<dbReference type="AlphaFoldDB" id="A0AAW2EIG8"/>
<protein>
    <submittedName>
        <fullName evidence="1">Uncharacterized protein</fullName>
    </submittedName>
</protein>
<organism evidence="1 2">
    <name type="scientific">Cardiocondyla obscurior</name>
    <dbReference type="NCBI Taxonomy" id="286306"/>
    <lineage>
        <taxon>Eukaryota</taxon>
        <taxon>Metazoa</taxon>
        <taxon>Ecdysozoa</taxon>
        <taxon>Arthropoda</taxon>
        <taxon>Hexapoda</taxon>
        <taxon>Insecta</taxon>
        <taxon>Pterygota</taxon>
        <taxon>Neoptera</taxon>
        <taxon>Endopterygota</taxon>
        <taxon>Hymenoptera</taxon>
        <taxon>Apocrita</taxon>
        <taxon>Aculeata</taxon>
        <taxon>Formicoidea</taxon>
        <taxon>Formicidae</taxon>
        <taxon>Myrmicinae</taxon>
        <taxon>Cardiocondyla</taxon>
    </lineage>
</organism>
<proteinExistence type="predicted"/>
<reference evidence="1 2" key="1">
    <citation type="submission" date="2023-03" db="EMBL/GenBank/DDBJ databases">
        <title>High recombination rates correlate with genetic variation in Cardiocondyla obscurior ants.</title>
        <authorList>
            <person name="Errbii M."/>
        </authorList>
    </citation>
    <scope>NUCLEOTIDE SEQUENCE [LARGE SCALE GENOMIC DNA]</scope>
    <source>
        <strain evidence="1">Alpha-2009</strain>
        <tissue evidence="1">Whole body</tissue>
    </source>
</reference>
<dbReference type="Proteomes" id="UP001430953">
    <property type="component" value="Unassembled WGS sequence"/>
</dbReference>
<comment type="caution">
    <text evidence="1">The sequence shown here is derived from an EMBL/GenBank/DDBJ whole genome shotgun (WGS) entry which is preliminary data.</text>
</comment>
<evidence type="ECO:0000313" key="1">
    <source>
        <dbReference type="EMBL" id="KAL0103528.1"/>
    </source>
</evidence>
<dbReference type="EMBL" id="JADYXP020000021">
    <property type="protein sequence ID" value="KAL0103528.1"/>
    <property type="molecule type" value="Genomic_DNA"/>
</dbReference>
<accession>A0AAW2EIG8</accession>
<name>A0AAW2EIG8_9HYME</name>
<keyword evidence="2" id="KW-1185">Reference proteome</keyword>